<feature type="compositionally biased region" description="Basic and acidic residues" evidence="1">
    <location>
        <begin position="318"/>
        <end position="332"/>
    </location>
</feature>
<dbReference type="SUPFAM" id="SSF82171">
    <property type="entry name" value="DPP6 N-terminal domain-like"/>
    <property type="match status" value="1"/>
</dbReference>
<dbReference type="Proteomes" id="UP000284333">
    <property type="component" value="Unassembled WGS sequence"/>
</dbReference>
<name>A0A3S3ALX7_9NOCA</name>
<dbReference type="OrthoDB" id="9801244at2"/>
<gene>
    <name evidence="3" type="ORF">EF834_10550</name>
</gene>
<organism evidence="3 4">
    <name type="scientific">Rhodococcus spongiicola</name>
    <dbReference type="NCBI Taxonomy" id="2487352"/>
    <lineage>
        <taxon>Bacteria</taxon>
        <taxon>Bacillati</taxon>
        <taxon>Actinomycetota</taxon>
        <taxon>Actinomycetes</taxon>
        <taxon>Mycobacteriales</taxon>
        <taxon>Nocardiaceae</taxon>
        <taxon>Rhodococcus</taxon>
    </lineage>
</organism>
<evidence type="ECO:0000256" key="2">
    <source>
        <dbReference type="SAM" id="Phobius"/>
    </source>
</evidence>
<evidence type="ECO:0000313" key="3">
    <source>
        <dbReference type="EMBL" id="RVW03756.1"/>
    </source>
</evidence>
<comment type="caution">
    <text evidence="3">The sequence shown here is derived from an EMBL/GenBank/DDBJ whole genome shotgun (WGS) entry which is preliminary data.</text>
</comment>
<proteinExistence type="predicted"/>
<keyword evidence="2" id="KW-0812">Transmembrane</keyword>
<dbReference type="AlphaFoldDB" id="A0A3S3ALX7"/>
<accession>A0A3S3ALX7</accession>
<reference evidence="3 4" key="1">
    <citation type="submission" date="2018-11" db="EMBL/GenBank/DDBJ databases">
        <title>Rhodococcus spongicola sp. nov. and Rhodococcus xishaensis sp. nov. from marine sponges.</title>
        <authorList>
            <person name="Li L."/>
            <person name="Lin H.W."/>
        </authorList>
    </citation>
    <scope>NUCLEOTIDE SEQUENCE [LARGE SCALE GENOMIC DNA]</scope>
    <source>
        <strain evidence="3 4">LHW50502</strain>
    </source>
</reference>
<keyword evidence="4" id="KW-1185">Reference proteome</keyword>
<feature type="transmembrane region" description="Helical" evidence="2">
    <location>
        <begin position="337"/>
        <end position="355"/>
    </location>
</feature>
<protein>
    <submittedName>
        <fullName evidence="3">Uncharacterized protein</fullName>
    </submittedName>
</protein>
<dbReference type="EMBL" id="RKLN01000003">
    <property type="protein sequence ID" value="RVW03756.1"/>
    <property type="molecule type" value="Genomic_DNA"/>
</dbReference>
<sequence>MAASSLLVAAPAASQSAGSSGVLAPGARFEQWCTPTDPALRELSGLAVIDGTMYGVGDSGTDDTVAVLGGDCSVTSTLSVPVDPYDIEDMGVGPDGRLWLADIGDNNRVRSTVALTSLDPTSGEGNLHRLTYPDDAHDAETLLVQRDGVPLIVTKEILVANGIYRPVGGSALDDLESPGPTPLERVGEVRLGPTPTPGGPVPVGGSTLVTGGAVSADGTVAALRTYTDVYLYSAPDGDLVRAITATTPVRVELPNEPQGEAIAFTPDGDLISGSETAGGPPPPLRILRGANELARSGGQSVNLPSGDPVAVSAEITGSDERPAEQGTDEHRSAGGPTSVLIGGAVVAGLASYALVHRRSRAARRRRAADSGAD</sequence>
<evidence type="ECO:0000256" key="1">
    <source>
        <dbReference type="SAM" id="MobiDB-lite"/>
    </source>
</evidence>
<feature type="region of interest" description="Disordered" evidence="1">
    <location>
        <begin position="318"/>
        <end position="337"/>
    </location>
</feature>
<keyword evidence="2" id="KW-1133">Transmembrane helix</keyword>
<evidence type="ECO:0000313" key="4">
    <source>
        <dbReference type="Proteomes" id="UP000284333"/>
    </source>
</evidence>
<keyword evidence="2" id="KW-0472">Membrane</keyword>